<name>A0A1Y2IBJ8_TRAC3</name>
<dbReference type="GO" id="GO:0020037">
    <property type="term" value="F:heme binding"/>
    <property type="evidence" value="ECO:0007669"/>
    <property type="project" value="InterPro"/>
</dbReference>
<keyword evidence="6" id="KW-0560">Oxidoreductase</keyword>
<keyword evidence="4 9" id="KW-0349">Heme</keyword>
<dbReference type="Proteomes" id="UP000193067">
    <property type="component" value="Unassembled WGS sequence"/>
</dbReference>
<dbReference type="AlphaFoldDB" id="A0A1Y2IBJ8"/>
<dbReference type="InterPro" id="IPR050121">
    <property type="entry name" value="Cytochrome_P450_monoxygenase"/>
</dbReference>
<evidence type="ECO:0000256" key="9">
    <source>
        <dbReference type="PIRSR" id="PIRSR602403-1"/>
    </source>
</evidence>
<feature type="binding site" description="axial binding residue" evidence="9">
    <location>
        <position position="495"/>
    </location>
    <ligand>
        <name>heme</name>
        <dbReference type="ChEBI" id="CHEBI:30413"/>
    </ligand>
    <ligandPart>
        <name>Fe</name>
        <dbReference type="ChEBI" id="CHEBI:18248"/>
    </ligandPart>
</feature>
<dbReference type="InterPro" id="IPR036396">
    <property type="entry name" value="Cyt_P450_sf"/>
</dbReference>
<evidence type="ECO:0000313" key="10">
    <source>
        <dbReference type="EMBL" id="OSC98518.1"/>
    </source>
</evidence>
<keyword evidence="5 9" id="KW-0479">Metal-binding</keyword>
<evidence type="ECO:0000256" key="5">
    <source>
        <dbReference type="ARBA" id="ARBA00022723"/>
    </source>
</evidence>
<evidence type="ECO:0000256" key="8">
    <source>
        <dbReference type="ARBA" id="ARBA00023033"/>
    </source>
</evidence>
<dbReference type="InterPro" id="IPR001128">
    <property type="entry name" value="Cyt_P450"/>
</dbReference>
<gene>
    <name evidence="10" type="ORF">PYCCODRAFT_1470996</name>
</gene>
<dbReference type="SUPFAM" id="SSF48264">
    <property type="entry name" value="Cytochrome P450"/>
    <property type="match status" value="1"/>
</dbReference>
<evidence type="ECO:0000256" key="6">
    <source>
        <dbReference type="ARBA" id="ARBA00023002"/>
    </source>
</evidence>
<evidence type="ECO:0000256" key="3">
    <source>
        <dbReference type="ARBA" id="ARBA00010617"/>
    </source>
</evidence>
<comment type="similarity">
    <text evidence="3">Belongs to the cytochrome P450 family.</text>
</comment>
<comment type="cofactor">
    <cofactor evidence="1 9">
        <name>heme</name>
        <dbReference type="ChEBI" id="CHEBI:30413"/>
    </cofactor>
</comment>
<evidence type="ECO:0000256" key="1">
    <source>
        <dbReference type="ARBA" id="ARBA00001971"/>
    </source>
</evidence>
<keyword evidence="8" id="KW-0503">Monooxygenase</keyword>
<dbReference type="GO" id="GO:0016705">
    <property type="term" value="F:oxidoreductase activity, acting on paired donors, with incorporation or reduction of molecular oxygen"/>
    <property type="evidence" value="ECO:0007669"/>
    <property type="project" value="InterPro"/>
</dbReference>
<comment type="pathway">
    <text evidence="2">Secondary metabolite biosynthesis.</text>
</comment>
<reference evidence="10 11" key="1">
    <citation type="journal article" date="2015" name="Biotechnol. Biofuels">
        <title>Enhanced degradation of softwood versus hardwood by the white-rot fungus Pycnoporus coccineus.</title>
        <authorList>
            <person name="Couturier M."/>
            <person name="Navarro D."/>
            <person name="Chevret D."/>
            <person name="Henrissat B."/>
            <person name="Piumi F."/>
            <person name="Ruiz-Duenas F.J."/>
            <person name="Martinez A.T."/>
            <person name="Grigoriev I.V."/>
            <person name="Riley R."/>
            <person name="Lipzen A."/>
            <person name="Berrin J.G."/>
            <person name="Master E.R."/>
            <person name="Rosso M.N."/>
        </authorList>
    </citation>
    <scope>NUCLEOTIDE SEQUENCE [LARGE SCALE GENOMIC DNA]</scope>
    <source>
        <strain evidence="10 11">BRFM310</strain>
    </source>
</reference>
<dbReference type="OrthoDB" id="1470350at2759"/>
<dbReference type="GO" id="GO:0005506">
    <property type="term" value="F:iron ion binding"/>
    <property type="evidence" value="ECO:0007669"/>
    <property type="project" value="InterPro"/>
</dbReference>
<organism evidence="10 11">
    <name type="scientific">Trametes coccinea (strain BRFM310)</name>
    <name type="common">Pycnoporus coccineus</name>
    <dbReference type="NCBI Taxonomy" id="1353009"/>
    <lineage>
        <taxon>Eukaryota</taxon>
        <taxon>Fungi</taxon>
        <taxon>Dikarya</taxon>
        <taxon>Basidiomycota</taxon>
        <taxon>Agaricomycotina</taxon>
        <taxon>Agaricomycetes</taxon>
        <taxon>Polyporales</taxon>
        <taxon>Polyporaceae</taxon>
        <taxon>Trametes</taxon>
    </lineage>
</organism>
<sequence length="559" mass="63585">MPIPHPAAKLATLSSSLSLMSVADSFLLLPLALAVLSAALWQLWSFCSHLLHNRLRALPGPPSPSRIFGYAWHFWTTDPTELHEEWVSRYGRTLQYRILSYRCLFTMDTKALGHILVKDDVYQKPRQVRSFVAQMLGNGTVLSEGEQHRRQKRVVNPAFGSLQIRGFTDLFLSKASQLRDILSLEVTRHRGVAQVDLYEWVHRMTLDVIGEAAFSYNIGTLSIDRKPNELCDAFRMVSQSVTRMSLYPMLRFFFPILRILPEEQSRRFAKARKVMAQFARQLIEEKRRELAEDGGFDSKRGRHKQGDFLTLVVEANMGATVPPSQQLSDKTIIDECTTFLPAGHETTAITLAWFMYNLARYPAVQEKLRKELFSIGTDMPTIEQLSALRYLDNVLREVVRLHPSLPSSLRMSMEDDMLPLGEPVYINGVAHDRIWVPKGTPIVIPILAINRDKALWGEDAFEFRPDRWDALPEAVSNIPGIWAHNLTFMGGQHACLGFRFSLNQIKVAVFTLLRAFEFELAVPVEDIGKSSTLLVRPMRVSQPDAGPQLPMLVRAYRPD</sequence>
<dbReference type="InterPro" id="IPR002403">
    <property type="entry name" value="Cyt_P450_E_grp-IV"/>
</dbReference>
<protein>
    <submittedName>
        <fullName evidence="10">Cytochrome P450</fullName>
    </submittedName>
</protein>
<keyword evidence="11" id="KW-1185">Reference proteome</keyword>
<dbReference type="PANTHER" id="PTHR24305">
    <property type="entry name" value="CYTOCHROME P450"/>
    <property type="match status" value="1"/>
</dbReference>
<accession>A0A1Y2IBJ8</accession>
<evidence type="ECO:0000256" key="7">
    <source>
        <dbReference type="ARBA" id="ARBA00023004"/>
    </source>
</evidence>
<dbReference type="Pfam" id="PF00067">
    <property type="entry name" value="p450"/>
    <property type="match status" value="1"/>
</dbReference>
<dbReference type="EMBL" id="KZ084137">
    <property type="protein sequence ID" value="OSC98518.1"/>
    <property type="molecule type" value="Genomic_DNA"/>
</dbReference>
<dbReference type="Gene3D" id="1.10.630.10">
    <property type="entry name" value="Cytochrome P450"/>
    <property type="match status" value="1"/>
</dbReference>
<dbReference type="PRINTS" id="PR00385">
    <property type="entry name" value="P450"/>
</dbReference>
<dbReference type="PRINTS" id="PR00465">
    <property type="entry name" value="EP450IV"/>
</dbReference>
<dbReference type="STRING" id="1353009.A0A1Y2IBJ8"/>
<dbReference type="PANTHER" id="PTHR24305:SF166">
    <property type="entry name" value="CYTOCHROME P450 12A4, MITOCHONDRIAL-RELATED"/>
    <property type="match status" value="1"/>
</dbReference>
<keyword evidence="7 9" id="KW-0408">Iron</keyword>
<evidence type="ECO:0000256" key="2">
    <source>
        <dbReference type="ARBA" id="ARBA00005179"/>
    </source>
</evidence>
<proteinExistence type="inferred from homology"/>
<dbReference type="GO" id="GO:0004497">
    <property type="term" value="F:monooxygenase activity"/>
    <property type="evidence" value="ECO:0007669"/>
    <property type="project" value="UniProtKB-KW"/>
</dbReference>
<evidence type="ECO:0000313" key="11">
    <source>
        <dbReference type="Proteomes" id="UP000193067"/>
    </source>
</evidence>
<evidence type="ECO:0000256" key="4">
    <source>
        <dbReference type="ARBA" id="ARBA00022617"/>
    </source>
</evidence>